<name>A0ABR0Q421_GOSAR</name>
<proteinExistence type="predicted"/>
<gene>
    <name evidence="1" type="ORF">PVK06_017958</name>
</gene>
<protein>
    <submittedName>
        <fullName evidence="1">Uncharacterized protein</fullName>
    </submittedName>
</protein>
<dbReference type="EMBL" id="JARKNE010000005">
    <property type="protein sequence ID" value="KAK5834085.1"/>
    <property type="molecule type" value="Genomic_DNA"/>
</dbReference>
<evidence type="ECO:0000313" key="2">
    <source>
        <dbReference type="Proteomes" id="UP001358586"/>
    </source>
</evidence>
<comment type="caution">
    <text evidence="1">The sequence shown here is derived from an EMBL/GenBank/DDBJ whole genome shotgun (WGS) entry which is preliminary data.</text>
</comment>
<sequence length="144" mass="16726">MRYSFGGDFNYLMRYSFGGDFIKRRDFIRKEAEETWRVSRLIGMTTKVDDDLVMKKLVGLRGLVKKLVVNSKLDLIMLLETKLAKVEDGQMIWKDSNHWCDLGALKDRYPGVFALAMDMVAKAKDYSQNGSFYHQLWKSFSFGS</sequence>
<evidence type="ECO:0000313" key="1">
    <source>
        <dbReference type="EMBL" id="KAK5834085.1"/>
    </source>
</evidence>
<reference evidence="1 2" key="1">
    <citation type="submission" date="2023-03" db="EMBL/GenBank/DDBJ databases">
        <title>WGS of Gossypium arboreum.</title>
        <authorList>
            <person name="Yu D."/>
        </authorList>
    </citation>
    <scope>NUCLEOTIDE SEQUENCE [LARGE SCALE GENOMIC DNA]</scope>
    <source>
        <tissue evidence="1">Leaf</tissue>
    </source>
</reference>
<dbReference type="Proteomes" id="UP001358586">
    <property type="component" value="Chromosome 5"/>
</dbReference>
<keyword evidence="2" id="KW-1185">Reference proteome</keyword>
<accession>A0ABR0Q421</accession>
<organism evidence="1 2">
    <name type="scientific">Gossypium arboreum</name>
    <name type="common">Tree cotton</name>
    <name type="synonym">Gossypium nanking</name>
    <dbReference type="NCBI Taxonomy" id="29729"/>
    <lineage>
        <taxon>Eukaryota</taxon>
        <taxon>Viridiplantae</taxon>
        <taxon>Streptophyta</taxon>
        <taxon>Embryophyta</taxon>
        <taxon>Tracheophyta</taxon>
        <taxon>Spermatophyta</taxon>
        <taxon>Magnoliopsida</taxon>
        <taxon>eudicotyledons</taxon>
        <taxon>Gunneridae</taxon>
        <taxon>Pentapetalae</taxon>
        <taxon>rosids</taxon>
        <taxon>malvids</taxon>
        <taxon>Malvales</taxon>
        <taxon>Malvaceae</taxon>
        <taxon>Malvoideae</taxon>
        <taxon>Gossypium</taxon>
    </lineage>
</organism>